<reference evidence="9 10" key="1">
    <citation type="journal article" date="2010" name="Nature">
        <title>The sequence and de novo assembly of the giant panda genome.</title>
        <authorList>
            <person name="Li R."/>
            <person name="Fan W."/>
            <person name="Tian G."/>
            <person name="Zhu H."/>
            <person name="He L."/>
            <person name="Cai J."/>
            <person name="Huang Q."/>
            <person name="Cai Q."/>
            <person name="Li B."/>
            <person name="Bai Y."/>
            <person name="Zhang Z."/>
            <person name="Zhang Y."/>
            <person name="Wang W."/>
            <person name="Li J."/>
            <person name="Wei F."/>
            <person name="Li H."/>
            <person name="Jian M."/>
            <person name="Li J."/>
            <person name="Zhang Z."/>
            <person name="Nielsen R."/>
            <person name="Li D."/>
            <person name="Gu W."/>
            <person name="Yang Z."/>
            <person name="Xuan Z."/>
            <person name="Ryder O.A."/>
            <person name="Leung F.C."/>
            <person name="Zhou Y."/>
            <person name="Cao J."/>
            <person name="Sun X."/>
            <person name="Fu Y."/>
            <person name="Fang X."/>
            <person name="Guo X."/>
            <person name="Wang B."/>
            <person name="Hou R."/>
            <person name="Shen F."/>
            <person name="Mu B."/>
            <person name="Ni P."/>
            <person name="Lin R."/>
            <person name="Qian W."/>
            <person name="Wang G."/>
            <person name="Yu C."/>
            <person name="Nie W."/>
            <person name="Wang J."/>
            <person name="Wu Z."/>
            <person name="Liang H."/>
            <person name="Min J."/>
            <person name="Wu Q."/>
            <person name="Cheng S."/>
            <person name="Ruan J."/>
            <person name="Wang M."/>
            <person name="Shi Z."/>
            <person name="Wen M."/>
            <person name="Liu B."/>
            <person name="Ren X."/>
            <person name="Zheng H."/>
            <person name="Dong D."/>
            <person name="Cook K."/>
            <person name="Shan G."/>
            <person name="Zhang H."/>
            <person name="Kosiol C."/>
            <person name="Xie X."/>
            <person name="Lu Z."/>
            <person name="Zheng H."/>
            <person name="Li Y."/>
            <person name="Steiner C.C."/>
            <person name="Lam T.T."/>
            <person name="Lin S."/>
            <person name="Zhang Q."/>
            <person name="Li G."/>
            <person name="Tian J."/>
            <person name="Gong T."/>
            <person name="Liu H."/>
            <person name="Zhang D."/>
            <person name="Fang L."/>
            <person name="Ye C."/>
            <person name="Zhang J."/>
            <person name="Hu W."/>
            <person name="Xu A."/>
            <person name="Ren Y."/>
            <person name="Zhang G."/>
            <person name="Bruford M.W."/>
            <person name="Li Q."/>
            <person name="Ma L."/>
            <person name="Guo Y."/>
            <person name="An N."/>
            <person name="Hu Y."/>
            <person name="Zheng Y."/>
            <person name="Shi Y."/>
            <person name="Li Z."/>
            <person name="Liu Q."/>
            <person name="Chen Y."/>
            <person name="Zhao J."/>
            <person name="Qu N."/>
            <person name="Zhao S."/>
            <person name="Tian F."/>
            <person name="Wang X."/>
            <person name="Wang H."/>
            <person name="Xu L."/>
            <person name="Liu X."/>
            <person name="Vinar T."/>
            <person name="Wang Y."/>
            <person name="Lam T.W."/>
            <person name="Yiu S.M."/>
            <person name="Liu S."/>
            <person name="Zhang H."/>
            <person name="Li D."/>
            <person name="Huang Y."/>
            <person name="Wang X."/>
            <person name="Yang G."/>
            <person name="Jiang Z."/>
            <person name="Wang J."/>
            <person name="Qin N."/>
            <person name="Li L."/>
            <person name="Li J."/>
            <person name="Bolund L."/>
            <person name="Kristiansen K."/>
            <person name="Wong G.K."/>
            <person name="Olson M."/>
            <person name="Zhang X."/>
            <person name="Li S."/>
            <person name="Yang H."/>
            <person name="Wang J."/>
            <person name="Wang J."/>
        </authorList>
    </citation>
    <scope>NUCLEOTIDE SEQUENCE [LARGE SCALE GENOMIC DNA]</scope>
</reference>
<dbReference type="InterPro" id="IPR043136">
    <property type="entry name" value="B30.2/SPRY_sf"/>
</dbReference>
<evidence type="ECO:0000256" key="4">
    <source>
        <dbReference type="PROSITE-ProRule" id="PRU00024"/>
    </source>
</evidence>
<dbReference type="CDD" id="cd16607">
    <property type="entry name" value="RING-HC_TRIM60-like_C-IV"/>
    <property type="match status" value="1"/>
</dbReference>
<dbReference type="eggNOG" id="KOG2177">
    <property type="taxonomic scope" value="Eukaryota"/>
</dbReference>
<dbReference type="SMART" id="SM00589">
    <property type="entry name" value="PRY"/>
    <property type="match status" value="1"/>
</dbReference>
<dbReference type="Gene3D" id="3.30.160.60">
    <property type="entry name" value="Classic Zinc Finger"/>
    <property type="match status" value="1"/>
</dbReference>
<dbReference type="PANTHER" id="PTHR24103">
    <property type="entry name" value="E3 UBIQUITIN-PROTEIN LIGASE TRIM"/>
    <property type="match status" value="1"/>
</dbReference>
<dbReference type="SUPFAM" id="SSF49899">
    <property type="entry name" value="Concanavalin A-like lectins/glucanases"/>
    <property type="match status" value="1"/>
</dbReference>
<dbReference type="InterPro" id="IPR000315">
    <property type="entry name" value="Znf_B-box"/>
</dbReference>
<dbReference type="Pfam" id="PF15227">
    <property type="entry name" value="zf-C3HC4_4"/>
    <property type="match status" value="1"/>
</dbReference>
<feature type="domain" description="RING-type" evidence="6">
    <location>
        <begin position="21"/>
        <end position="62"/>
    </location>
</feature>
<evidence type="ECO:0000256" key="5">
    <source>
        <dbReference type="SAM" id="Coils"/>
    </source>
</evidence>
<feature type="domain" description="B30.2/SPRY" evidence="8">
    <location>
        <begin position="282"/>
        <end position="475"/>
    </location>
</feature>
<dbReference type="InterPro" id="IPR050143">
    <property type="entry name" value="TRIM/RBCC"/>
</dbReference>
<dbReference type="InterPro" id="IPR006574">
    <property type="entry name" value="PRY"/>
</dbReference>
<keyword evidence="2 4" id="KW-0863">Zinc-finger</keyword>
<keyword evidence="5" id="KW-0175">Coiled coil</keyword>
<dbReference type="InParanoid" id="G1LFZ2"/>
<dbReference type="GO" id="GO:0008270">
    <property type="term" value="F:zinc ion binding"/>
    <property type="evidence" value="ECO:0007669"/>
    <property type="project" value="UniProtKB-KW"/>
</dbReference>
<keyword evidence="1" id="KW-0479">Metal-binding</keyword>
<evidence type="ECO:0000259" key="6">
    <source>
        <dbReference type="PROSITE" id="PS50089"/>
    </source>
</evidence>
<dbReference type="InterPro" id="IPR001870">
    <property type="entry name" value="B30.2/SPRY"/>
</dbReference>
<dbReference type="Proteomes" id="UP000008912">
    <property type="component" value="Unassembled WGS sequence"/>
</dbReference>
<dbReference type="CDD" id="cd15828">
    <property type="entry name" value="SPRY_PRY_TRIM60"/>
    <property type="match status" value="1"/>
</dbReference>
<dbReference type="Ensembl" id="ENSAMET00000006075.2">
    <property type="protein sequence ID" value="ENSAMEP00000005831.2"/>
    <property type="gene ID" value="ENSAMEG00000005532.2"/>
</dbReference>
<organism evidence="9 10">
    <name type="scientific">Ailuropoda melanoleuca</name>
    <name type="common">Giant panda</name>
    <dbReference type="NCBI Taxonomy" id="9646"/>
    <lineage>
        <taxon>Eukaryota</taxon>
        <taxon>Metazoa</taxon>
        <taxon>Chordata</taxon>
        <taxon>Craniata</taxon>
        <taxon>Vertebrata</taxon>
        <taxon>Euteleostomi</taxon>
        <taxon>Mammalia</taxon>
        <taxon>Eutheria</taxon>
        <taxon>Laurasiatheria</taxon>
        <taxon>Carnivora</taxon>
        <taxon>Caniformia</taxon>
        <taxon>Ursidae</taxon>
        <taxon>Ailuropoda</taxon>
    </lineage>
</organism>
<dbReference type="SMART" id="SM00449">
    <property type="entry name" value="SPRY"/>
    <property type="match status" value="1"/>
</dbReference>
<dbReference type="GO" id="GO:0007249">
    <property type="term" value="P:canonical NF-kappaB signal transduction"/>
    <property type="evidence" value="ECO:0007669"/>
    <property type="project" value="Ensembl"/>
</dbReference>
<dbReference type="PROSITE" id="PS00518">
    <property type="entry name" value="ZF_RING_1"/>
    <property type="match status" value="1"/>
</dbReference>
<name>G1LFZ2_AILME</name>
<evidence type="ECO:0000256" key="3">
    <source>
        <dbReference type="ARBA" id="ARBA00022833"/>
    </source>
</evidence>
<dbReference type="InterPro" id="IPR013083">
    <property type="entry name" value="Znf_RING/FYVE/PHD"/>
</dbReference>
<dbReference type="Gene3D" id="3.30.40.10">
    <property type="entry name" value="Zinc/RING finger domain, C3HC4 (zinc finger)"/>
    <property type="match status" value="1"/>
</dbReference>
<dbReference type="InterPro" id="IPR003879">
    <property type="entry name" value="Butyrophylin_SPRY"/>
</dbReference>
<dbReference type="GeneTree" id="ENSGT00940000155329"/>
<evidence type="ECO:0000259" key="8">
    <source>
        <dbReference type="PROSITE" id="PS50188"/>
    </source>
</evidence>
<dbReference type="Gene3D" id="2.60.120.920">
    <property type="match status" value="1"/>
</dbReference>
<dbReference type="Pfam" id="PF00643">
    <property type="entry name" value="zf-B_box"/>
    <property type="match status" value="1"/>
</dbReference>
<dbReference type="PROSITE" id="PS50188">
    <property type="entry name" value="B302_SPRY"/>
    <property type="match status" value="1"/>
</dbReference>
<gene>
    <name evidence="9" type="primary">TRIM60</name>
</gene>
<dbReference type="Pfam" id="PF00622">
    <property type="entry name" value="SPRY"/>
    <property type="match status" value="1"/>
</dbReference>
<proteinExistence type="predicted"/>
<dbReference type="InterPro" id="IPR035786">
    <property type="entry name" value="SPRY/PRY_TRIM60"/>
</dbReference>
<dbReference type="PROSITE" id="PS50089">
    <property type="entry name" value="ZF_RING_2"/>
    <property type="match status" value="1"/>
</dbReference>
<dbReference type="PRINTS" id="PR01407">
    <property type="entry name" value="BUTYPHLNCDUF"/>
</dbReference>
<evidence type="ECO:0000313" key="9">
    <source>
        <dbReference type="Ensembl" id="ENSAMEP00000005831.2"/>
    </source>
</evidence>
<dbReference type="STRING" id="9646.ENSAMEP00000005831"/>
<dbReference type="InterPro" id="IPR017907">
    <property type="entry name" value="Znf_RING_CS"/>
</dbReference>
<dbReference type="Pfam" id="PF13765">
    <property type="entry name" value="PRY"/>
    <property type="match status" value="1"/>
</dbReference>
<dbReference type="GO" id="GO:0070534">
    <property type="term" value="P:protein K63-linked ubiquitination"/>
    <property type="evidence" value="ECO:0007669"/>
    <property type="project" value="Ensembl"/>
</dbReference>
<reference evidence="9" key="3">
    <citation type="submission" date="2025-09" db="UniProtKB">
        <authorList>
            <consortium name="Ensembl"/>
        </authorList>
    </citation>
    <scope>IDENTIFICATION</scope>
</reference>
<protein>
    <submittedName>
        <fullName evidence="9">Tripartite motif containing 60</fullName>
    </submittedName>
</protein>
<dbReference type="GO" id="GO:0140082">
    <property type="term" value="F:SUMO-ubiquitin ligase activity"/>
    <property type="evidence" value="ECO:0007669"/>
    <property type="project" value="Ensembl"/>
</dbReference>
<feature type="domain" description="B box-type" evidence="7">
    <location>
        <begin position="97"/>
        <end position="138"/>
    </location>
</feature>
<dbReference type="PROSITE" id="PS50119">
    <property type="entry name" value="ZF_BBOX"/>
    <property type="match status" value="1"/>
</dbReference>
<dbReference type="SUPFAM" id="SSF57850">
    <property type="entry name" value="RING/U-box"/>
    <property type="match status" value="1"/>
</dbReference>
<dbReference type="InterPro" id="IPR013320">
    <property type="entry name" value="ConA-like_dom_sf"/>
</dbReference>
<dbReference type="GO" id="GO:0038061">
    <property type="term" value="P:non-canonical NF-kappaB signal transduction"/>
    <property type="evidence" value="ECO:0007669"/>
    <property type="project" value="Ensembl"/>
</dbReference>
<dbReference type="SUPFAM" id="SSF57845">
    <property type="entry name" value="B-box zinc-binding domain"/>
    <property type="match status" value="1"/>
</dbReference>
<dbReference type="HOGENOM" id="CLU_013137_0_3_1"/>
<dbReference type="FunFam" id="2.60.120.920:FF:000004">
    <property type="entry name" value="Butyrophilin subfamily 1 member A1"/>
    <property type="match status" value="1"/>
</dbReference>
<keyword evidence="10" id="KW-1185">Reference proteome</keyword>
<evidence type="ECO:0000259" key="7">
    <source>
        <dbReference type="PROSITE" id="PS50119"/>
    </source>
</evidence>
<sequence length="476" mass="56253">IQETSLNSFYSLVHLQEESSCPVCLDYLKDPVTINCGHNFCRSCINMMWKDLDDTFPCPICRFCFHNKSFRSNRQLSNLTEIAKQLQVRRSKRKRQEEYSMCEKHNQFLTLFCGKDLEVLCTQCNFSVQHQKHYICPIKKAVSFHRKVLEYSLEPLKDNMEQVEKVISLQASKIVDLKKKVEYRREEIISEFEQIRLFLLNQQETLLRQMEDEERDILTKLNETRRTFLNHVSTLKHLLKEVECKCVQSELELLTRVKGIYYRYQDLKYPELFVFQLKKYGFSLPPQYSGLDRMIKPFRADVILDLETAHPQLIVSEDRKSVRYGNKKTHLCYNPRRFYLRPAVLGSRRFSSGRHYWEVEVGNKPKWTLGVCRDCFSRNWGNRAVAEGGLWAIGRCFESIYVILGHKRTQLLPVVRPSKIGIFLDCELGEVSFYNMNDRSLLYNFNDCFIETVCPYFYIGVDPEPLKISSVTDDER</sequence>
<evidence type="ECO:0000313" key="10">
    <source>
        <dbReference type="Proteomes" id="UP000008912"/>
    </source>
</evidence>
<reference evidence="9" key="2">
    <citation type="submission" date="2025-08" db="UniProtKB">
        <authorList>
            <consortium name="Ensembl"/>
        </authorList>
    </citation>
    <scope>IDENTIFICATION</scope>
</reference>
<accession>G1LFZ2</accession>
<dbReference type="SMART" id="SM00184">
    <property type="entry name" value="RING"/>
    <property type="match status" value="1"/>
</dbReference>
<keyword evidence="3" id="KW-0862">Zinc</keyword>
<dbReference type="GO" id="GO:1901223">
    <property type="term" value="P:negative regulation of non-canonical NF-kappaB signal transduction"/>
    <property type="evidence" value="ECO:0007669"/>
    <property type="project" value="Ensembl"/>
</dbReference>
<dbReference type="InterPro" id="IPR003877">
    <property type="entry name" value="SPRY_dom"/>
</dbReference>
<evidence type="ECO:0000256" key="2">
    <source>
        <dbReference type="ARBA" id="ARBA00022771"/>
    </source>
</evidence>
<dbReference type="InterPro" id="IPR001841">
    <property type="entry name" value="Znf_RING"/>
</dbReference>
<feature type="coiled-coil region" evidence="5">
    <location>
        <begin position="200"/>
        <end position="227"/>
    </location>
</feature>
<evidence type="ECO:0000256" key="1">
    <source>
        <dbReference type="ARBA" id="ARBA00022723"/>
    </source>
</evidence>
<dbReference type="AlphaFoldDB" id="G1LFZ2"/>